<evidence type="ECO:0000313" key="2">
    <source>
        <dbReference type="Proteomes" id="UP000217790"/>
    </source>
</evidence>
<reference evidence="2" key="1">
    <citation type="journal article" date="2017" name="Nat. Ecol. Evol.">
        <title>Genome expansion and lineage-specific genetic innovations in the forest pathogenic fungi Armillaria.</title>
        <authorList>
            <person name="Sipos G."/>
            <person name="Prasanna A.N."/>
            <person name="Walter M.C."/>
            <person name="O'Connor E."/>
            <person name="Balint B."/>
            <person name="Krizsan K."/>
            <person name="Kiss B."/>
            <person name="Hess J."/>
            <person name="Varga T."/>
            <person name="Slot J."/>
            <person name="Riley R."/>
            <person name="Boka B."/>
            <person name="Rigling D."/>
            <person name="Barry K."/>
            <person name="Lee J."/>
            <person name="Mihaltcheva S."/>
            <person name="LaButti K."/>
            <person name="Lipzen A."/>
            <person name="Waldron R."/>
            <person name="Moloney N.M."/>
            <person name="Sperisen C."/>
            <person name="Kredics L."/>
            <person name="Vagvoelgyi C."/>
            <person name="Patrignani A."/>
            <person name="Fitzpatrick D."/>
            <person name="Nagy I."/>
            <person name="Doyle S."/>
            <person name="Anderson J.B."/>
            <person name="Grigoriev I.V."/>
            <person name="Gueldener U."/>
            <person name="Muensterkoetter M."/>
            <person name="Nagy L.G."/>
        </authorList>
    </citation>
    <scope>NUCLEOTIDE SEQUENCE [LARGE SCALE GENOMIC DNA]</scope>
    <source>
        <strain evidence="2">Ar21-2</strain>
    </source>
</reference>
<gene>
    <name evidence="1" type="ORF">ARMGADRAFT_1078163</name>
</gene>
<organism evidence="1 2">
    <name type="scientific">Armillaria gallica</name>
    <name type="common">Bulbous honey fungus</name>
    <name type="synonym">Armillaria bulbosa</name>
    <dbReference type="NCBI Taxonomy" id="47427"/>
    <lineage>
        <taxon>Eukaryota</taxon>
        <taxon>Fungi</taxon>
        <taxon>Dikarya</taxon>
        <taxon>Basidiomycota</taxon>
        <taxon>Agaricomycotina</taxon>
        <taxon>Agaricomycetes</taxon>
        <taxon>Agaricomycetidae</taxon>
        <taxon>Agaricales</taxon>
        <taxon>Marasmiineae</taxon>
        <taxon>Physalacriaceae</taxon>
        <taxon>Armillaria</taxon>
    </lineage>
</organism>
<keyword evidence="2" id="KW-1185">Reference proteome</keyword>
<dbReference type="AlphaFoldDB" id="A0A2H3DNI5"/>
<dbReference type="Proteomes" id="UP000217790">
    <property type="component" value="Unassembled WGS sequence"/>
</dbReference>
<dbReference type="EMBL" id="KZ293652">
    <property type="protein sequence ID" value="PBK95434.1"/>
    <property type="molecule type" value="Genomic_DNA"/>
</dbReference>
<proteinExistence type="predicted"/>
<sequence length="76" mass="8836">MLSRSTYQNSIRRFSSHGVYTETMGDARGMNYRFGKANRRTIGLWAFFAEAYEDAQWMLDDGAVRERSTWDLIASD</sequence>
<name>A0A2H3DNI5_ARMGA</name>
<accession>A0A2H3DNI5</accession>
<protein>
    <submittedName>
        <fullName evidence="1">Uncharacterized protein</fullName>
    </submittedName>
</protein>
<dbReference type="OrthoDB" id="10492570at2759"/>
<dbReference type="InParanoid" id="A0A2H3DNI5"/>
<evidence type="ECO:0000313" key="1">
    <source>
        <dbReference type="EMBL" id="PBK95434.1"/>
    </source>
</evidence>